<reference evidence="6 7" key="1">
    <citation type="journal article" date="2015" name="Nature">
        <title>rRNA introns, odd ribosomes, and small enigmatic genomes across a large radiation of phyla.</title>
        <authorList>
            <person name="Brown C.T."/>
            <person name="Hug L.A."/>
            <person name="Thomas B.C."/>
            <person name="Sharon I."/>
            <person name="Castelle C.J."/>
            <person name="Singh A."/>
            <person name="Wilkins M.J."/>
            <person name="Williams K.H."/>
            <person name="Banfield J.F."/>
        </authorList>
    </citation>
    <scope>NUCLEOTIDE SEQUENCE [LARGE SCALE GENOMIC DNA]</scope>
</reference>
<keyword evidence="2 4" id="KW-0689">Ribosomal protein</keyword>
<comment type="similarity">
    <text evidence="1 4 5">Belongs to the bacterial ribosomal protein bS18 family.</text>
</comment>
<comment type="function">
    <text evidence="4">Binds as a heterodimer with protein bS6 to the central domain of the 16S rRNA, where it helps stabilize the platform of the 30S subunit.</text>
</comment>
<dbReference type="Proteomes" id="UP000034752">
    <property type="component" value="Unassembled WGS sequence"/>
</dbReference>
<dbReference type="GO" id="GO:0022627">
    <property type="term" value="C:cytosolic small ribosomal subunit"/>
    <property type="evidence" value="ECO:0007669"/>
    <property type="project" value="TreeGrafter"/>
</dbReference>
<evidence type="ECO:0000256" key="1">
    <source>
        <dbReference type="ARBA" id="ARBA00005589"/>
    </source>
</evidence>
<dbReference type="EMBL" id="LCIJ01000010">
    <property type="protein sequence ID" value="KKT52687.1"/>
    <property type="molecule type" value="Genomic_DNA"/>
</dbReference>
<dbReference type="InterPro" id="IPR036870">
    <property type="entry name" value="Ribosomal_bS18_sf"/>
</dbReference>
<dbReference type="SUPFAM" id="SSF46911">
    <property type="entry name" value="Ribosomal protein S18"/>
    <property type="match status" value="1"/>
</dbReference>
<keyword evidence="4" id="KW-0699">rRNA-binding</keyword>
<dbReference type="Pfam" id="PF01084">
    <property type="entry name" value="Ribosomal_S18"/>
    <property type="match status" value="1"/>
</dbReference>
<dbReference type="Gene3D" id="4.10.640.10">
    <property type="entry name" value="Ribosomal protein S18"/>
    <property type="match status" value="1"/>
</dbReference>
<dbReference type="PRINTS" id="PR00974">
    <property type="entry name" value="RIBOSOMALS18"/>
</dbReference>
<evidence type="ECO:0000256" key="4">
    <source>
        <dbReference type="HAMAP-Rule" id="MF_00270"/>
    </source>
</evidence>
<comment type="subunit">
    <text evidence="4">Part of the 30S ribosomal subunit. Forms a tight heterodimer with protein bS6.</text>
</comment>
<dbReference type="GO" id="GO:0003735">
    <property type="term" value="F:structural constituent of ribosome"/>
    <property type="evidence" value="ECO:0007669"/>
    <property type="project" value="InterPro"/>
</dbReference>
<dbReference type="AlphaFoldDB" id="A0A0G1K8Y0"/>
<accession>A0A0G1K8Y0</accession>
<evidence type="ECO:0000256" key="3">
    <source>
        <dbReference type="ARBA" id="ARBA00023274"/>
    </source>
</evidence>
<evidence type="ECO:0000256" key="5">
    <source>
        <dbReference type="RuleBase" id="RU003910"/>
    </source>
</evidence>
<organism evidence="6 7">
    <name type="scientific">candidate division Kazan bacterium GW2011_GWA1_44_22</name>
    <dbReference type="NCBI Taxonomy" id="1620410"/>
    <lineage>
        <taxon>Bacteria</taxon>
        <taxon>Bacteria division Kazan-3B-28</taxon>
    </lineage>
</organism>
<evidence type="ECO:0000313" key="6">
    <source>
        <dbReference type="EMBL" id="KKT52687.1"/>
    </source>
</evidence>
<sequence length="87" mass="10412">MSPRTFKKKKPATFPRFTTTVKKYCHFCHEKIDYVDYKNTKLLGKYLSRYMKIEPRRRSGSCAKHQRMVASALKRSRHMALLPFTIR</sequence>
<keyword evidence="3 4" id="KW-0687">Ribonucleoprotein</keyword>
<evidence type="ECO:0000313" key="7">
    <source>
        <dbReference type="Proteomes" id="UP000034752"/>
    </source>
</evidence>
<protein>
    <recommendedName>
        <fullName evidence="4">Small ribosomal subunit protein bS18</fullName>
    </recommendedName>
</protein>
<proteinExistence type="inferred from homology"/>
<dbReference type="GO" id="GO:0006412">
    <property type="term" value="P:translation"/>
    <property type="evidence" value="ECO:0007669"/>
    <property type="project" value="UniProtKB-UniRule"/>
</dbReference>
<dbReference type="GO" id="GO:0070181">
    <property type="term" value="F:small ribosomal subunit rRNA binding"/>
    <property type="evidence" value="ECO:0007669"/>
    <property type="project" value="TreeGrafter"/>
</dbReference>
<dbReference type="NCBIfam" id="TIGR00165">
    <property type="entry name" value="S18"/>
    <property type="match status" value="1"/>
</dbReference>
<gene>
    <name evidence="4" type="primary">rpsR</name>
    <name evidence="6" type="ORF">VE96_C0010G0008</name>
</gene>
<evidence type="ECO:0000256" key="2">
    <source>
        <dbReference type="ARBA" id="ARBA00022980"/>
    </source>
</evidence>
<comment type="caution">
    <text evidence="6">The sequence shown here is derived from an EMBL/GenBank/DDBJ whole genome shotgun (WGS) entry which is preliminary data.</text>
</comment>
<dbReference type="HAMAP" id="MF_00270">
    <property type="entry name" value="Ribosomal_bS18"/>
    <property type="match status" value="1"/>
</dbReference>
<keyword evidence="4" id="KW-0694">RNA-binding</keyword>
<name>A0A0G1K8Y0_UNCK3</name>
<dbReference type="PANTHER" id="PTHR13479:SF40">
    <property type="entry name" value="SMALL RIBOSOMAL SUBUNIT PROTEIN BS18M"/>
    <property type="match status" value="1"/>
</dbReference>
<dbReference type="PANTHER" id="PTHR13479">
    <property type="entry name" value="30S RIBOSOMAL PROTEIN S18"/>
    <property type="match status" value="1"/>
</dbReference>
<dbReference type="InterPro" id="IPR001648">
    <property type="entry name" value="Ribosomal_bS18"/>
</dbReference>